<dbReference type="InterPro" id="IPR016177">
    <property type="entry name" value="DNA-bd_dom_sf"/>
</dbReference>
<dbReference type="GO" id="GO:0003677">
    <property type="term" value="F:DNA binding"/>
    <property type="evidence" value="ECO:0007669"/>
    <property type="project" value="UniProtKB-KW"/>
</dbReference>
<dbReference type="PRINTS" id="PR00367">
    <property type="entry name" value="ETHRSPELEMNT"/>
</dbReference>
<keyword evidence="9" id="KW-1185">Reference proteome</keyword>
<evidence type="ECO:0000256" key="5">
    <source>
        <dbReference type="ARBA" id="ARBA00023242"/>
    </source>
</evidence>
<keyword evidence="5" id="KW-0539">Nucleus</keyword>
<reference evidence="8" key="1">
    <citation type="journal article" date="2022" name="Front. Genet.">
        <title>Chromosome-Scale Assembly of the Dendrobium nobile Genome Provides Insights Into the Molecular Mechanism of the Biosynthesis of the Medicinal Active Ingredient of Dendrobium.</title>
        <authorList>
            <person name="Xu Q."/>
            <person name="Niu S.-C."/>
            <person name="Li K.-L."/>
            <person name="Zheng P.-J."/>
            <person name="Zhang X.-J."/>
            <person name="Jia Y."/>
            <person name="Liu Y."/>
            <person name="Niu Y.-X."/>
            <person name="Yu L.-H."/>
            <person name="Chen D.-F."/>
            <person name="Zhang G.-Q."/>
        </authorList>
    </citation>
    <scope>NUCLEOTIDE SEQUENCE</scope>
    <source>
        <tissue evidence="8">Leaf</tissue>
    </source>
</reference>
<name>A0A8T3APM6_DENNO</name>
<dbReference type="AlphaFoldDB" id="A0A8T3APM6"/>
<evidence type="ECO:0000313" key="8">
    <source>
        <dbReference type="EMBL" id="KAI0496065.1"/>
    </source>
</evidence>
<evidence type="ECO:0000313" key="9">
    <source>
        <dbReference type="Proteomes" id="UP000829196"/>
    </source>
</evidence>
<protein>
    <recommendedName>
        <fullName evidence="7">AP2/ERF domain-containing protein</fullName>
    </recommendedName>
</protein>
<dbReference type="CDD" id="cd00018">
    <property type="entry name" value="AP2"/>
    <property type="match status" value="1"/>
</dbReference>
<dbReference type="OrthoDB" id="1930739at2759"/>
<dbReference type="Pfam" id="PF00847">
    <property type="entry name" value="AP2"/>
    <property type="match status" value="1"/>
</dbReference>
<dbReference type="SUPFAM" id="SSF54171">
    <property type="entry name" value="DNA-binding domain"/>
    <property type="match status" value="1"/>
</dbReference>
<dbReference type="FunFam" id="3.30.730.10:FF:000001">
    <property type="entry name" value="Ethylene-responsive transcription factor 2"/>
    <property type="match status" value="1"/>
</dbReference>
<keyword evidence="2" id="KW-0805">Transcription regulation</keyword>
<feature type="region of interest" description="Disordered" evidence="6">
    <location>
        <begin position="317"/>
        <end position="390"/>
    </location>
</feature>
<evidence type="ECO:0000256" key="6">
    <source>
        <dbReference type="SAM" id="MobiDB-lite"/>
    </source>
</evidence>
<feature type="region of interest" description="Disordered" evidence="6">
    <location>
        <begin position="91"/>
        <end position="122"/>
    </location>
</feature>
<dbReference type="Proteomes" id="UP000829196">
    <property type="component" value="Unassembled WGS sequence"/>
</dbReference>
<dbReference type="EMBL" id="JAGYWB010000016">
    <property type="protein sequence ID" value="KAI0496065.1"/>
    <property type="molecule type" value="Genomic_DNA"/>
</dbReference>
<evidence type="ECO:0000256" key="1">
    <source>
        <dbReference type="ARBA" id="ARBA00004123"/>
    </source>
</evidence>
<feature type="compositionally biased region" description="Basic and acidic residues" evidence="6">
    <location>
        <begin position="167"/>
        <end position="181"/>
    </location>
</feature>
<dbReference type="PANTHER" id="PTHR31190:SF473">
    <property type="entry name" value="OS05G0437100 PROTEIN"/>
    <property type="match status" value="1"/>
</dbReference>
<dbReference type="GO" id="GO:0009873">
    <property type="term" value="P:ethylene-activated signaling pathway"/>
    <property type="evidence" value="ECO:0007669"/>
    <property type="project" value="InterPro"/>
</dbReference>
<feature type="compositionally biased region" description="Basic and acidic residues" evidence="6">
    <location>
        <begin position="381"/>
        <end position="390"/>
    </location>
</feature>
<feature type="domain" description="AP2/ERF" evidence="7">
    <location>
        <begin position="184"/>
        <end position="241"/>
    </location>
</feature>
<keyword evidence="3" id="KW-0238">DNA-binding</keyword>
<feature type="compositionally biased region" description="Low complexity" evidence="6">
    <location>
        <begin position="317"/>
        <end position="349"/>
    </location>
</feature>
<evidence type="ECO:0000259" key="7">
    <source>
        <dbReference type="PROSITE" id="PS51032"/>
    </source>
</evidence>
<dbReference type="SMART" id="SM00380">
    <property type="entry name" value="AP2"/>
    <property type="match status" value="1"/>
</dbReference>
<organism evidence="8 9">
    <name type="scientific">Dendrobium nobile</name>
    <name type="common">Orchid</name>
    <dbReference type="NCBI Taxonomy" id="94219"/>
    <lineage>
        <taxon>Eukaryota</taxon>
        <taxon>Viridiplantae</taxon>
        <taxon>Streptophyta</taxon>
        <taxon>Embryophyta</taxon>
        <taxon>Tracheophyta</taxon>
        <taxon>Spermatophyta</taxon>
        <taxon>Magnoliopsida</taxon>
        <taxon>Liliopsida</taxon>
        <taxon>Asparagales</taxon>
        <taxon>Orchidaceae</taxon>
        <taxon>Epidendroideae</taxon>
        <taxon>Malaxideae</taxon>
        <taxon>Dendrobiinae</taxon>
        <taxon>Dendrobium</taxon>
    </lineage>
</organism>
<evidence type="ECO:0000256" key="3">
    <source>
        <dbReference type="ARBA" id="ARBA00023125"/>
    </source>
</evidence>
<evidence type="ECO:0000256" key="4">
    <source>
        <dbReference type="ARBA" id="ARBA00023163"/>
    </source>
</evidence>
<evidence type="ECO:0000256" key="2">
    <source>
        <dbReference type="ARBA" id="ARBA00023015"/>
    </source>
</evidence>
<dbReference type="InterPro" id="IPR001471">
    <property type="entry name" value="AP2/ERF_dom"/>
</dbReference>
<dbReference type="SMR" id="A0A8T3APM6"/>
<comment type="caution">
    <text evidence="8">The sequence shown here is derived from an EMBL/GenBank/DDBJ whole genome shotgun (WGS) entry which is preliminary data.</text>
</comment>
<dbReference type="PANTHER" id="PTHR31190">
    <property type="entry name" value="DNA-BINDING DOMAIN"/>
    <property type="match status" value="1"/>
</dbReference>
<accession>A0A8T3APM6</accession>
<dbReference type="Gene3D" id="3.30.730.10">
    <property type="entry name" value="AP2/ERF domain"/>
    <property type="match status" value="1"/>
</dbReference>
<dbReference type="InterPro" id="IPR044808">
    <property type="entry name" value="ERF_plant"/>
</dbReference>
<sequence>MCIIKVANPSESDDIKRFFSAGEEEEEEEAGPTAQTAYVTVAAAQTADVKPAAAAYKSSAPPVVGLLSRFGGEQEMSVIVSALTRVVTGSEQPAGAPLSSAPSSSFISRGGSGIKREREELMSPKLSRHYTGFLAGESSSSSAAQKRSPHSFPPTGQSPVPSTPATLHEEPKAPPDAEKEVHRRYRGVRQRPWGKWAAEIRDPHKAARVWLGTFETAEAAARAYDEAALRFRGNRAKLNFPEAVELRQPINVSPAIRLPESGPPARMSGSWPSPRSQTMDVTRDYVEYSRLLQGTGEYQGMPPTALLDQLMYSSSSMASTSHTSSSFGSHSLTRGSSSVSSSPFPMAPSYSPASEAGQHMSIFWPPGGGGSGSPSPPWTESSRDPPSRSG</sequence>
<comment type="subcellular location">
    <subcellularLocation>
        <location evidence="1">Nucleus</location>
    </subcellularLocation>
</comment>
<feature type="region of interest" description="Disordered" evidence="6">
    <location>
        <begin position="255"/>
        <end position="278"/>
    </location>
</feature>
<gene>
    <name evidence="8" type="ORF">KFK09_022372</name>
</gene>
<feature type="region of interest" description="Disordered" evidence="6">
    <location>
        <begin position="135"/>
        <end position="186"/>
    </location>
</feature>
<feature type="compositionally biased region" description="Low complexity" evidence="6">
    <location>
        <begin position="93"/>
        <end position="109"/>
    </location>
</feature>
<proteinExistence type="predicted"/>
<dbReference type="GO" id="GO:0005634">
    <property type="term" value="C:nucleus"/>
    <property type="evidence" value="ECO:0007669"/>
    <property type="project" value="UniProtKB-SubCell"/>
</dbReference>
<dbReference type="InterPro" id="IPR036955">
    <property type="entry name" value="AP2/ERF_dom_sf"/>
</dbReference>
<dbReference type="PROSITE" id="PS51032">
    <property type="entry name" value="AP2_ERF"/>
    <property type="match status" value="1"/>
</dbReference>
<dbReference type="GO" id="GO:0003700">
    <property type="term" value="F:DNA-binding transcription factor activity"/>
    <property type="evidence" value="ECO:0007669"/>
    <property type="project" value="InterPro"/>
</dbReference>
<feature type="compositionally biased region" description="Polar residues" evidence="6">
    <location>
        <begin position="154"/>
        <end position="165"/>
    </location>
</feature>
<keyword evidence="4" id="KW-0804">Transcription</keyword>